<protein>
    <submittedName>
        <fullName evidence="3">Transcriptional regulator</fullName>
    </submittedName>
</protein>
<dbReference type="InterPro" id="IPR001789">
    <property type="entry name" value="Sig_transdc_resp-reg_receiver"/>
</dbReference>
<feature type="modified residue" description="4-aspartylphosphate" evidence="1">
    <location>
        <position position="66"/>
    </location>
</feature>
<dbReference type="OrthoDB" id="651456at2"/>
<name>A0A0Q9Z4K2_9FLAO</name>
<dbReference type="STRING" id="270918.APR42_08610"/>
<gene>
    <name evidence="3" type="ORF">APR42_08610</name>
</gene>
<evidence type="ECO:0000313" key="3">
    <source>
        <dbReference type="EMBL" id="KRG27805.1"/>
    </source>
</evidence>
<keyword evidence="4" id="KW-1185">Reference proteome</keyword>
<dbReference type="AlphaFoldDB" id="A0A0Q9Z4K2"/>
<dbReference type="InterPro" id="IPR011006">
    <property type="entry name" value="CheY-like_superfamily"/>
</dbReference>
<dbReference type="EMBL" id="LKTP01000034">
    <property type="protein sequence ID" value="KRG27805.1"/>
    <property type="molecule type" value="Genomic_DNA"/>
</dbReference>
<sequence length="225" mass="25161">MDKSISVLIIDDHPIIASAYESALESFVTQNATYNFKITSIYNLDEAQLLLNNPNFVENIDLVFLDMRLPASSDGSLVSGEDLGNQIKTKQPGARIIVSTTFNDNYRLHNILQSINPEGFLVKNDINHKELLSAVENVLAGSPYYSKTVLNLLRKQVGSDIYLDEVDRKMLYELSIGSKLKDLTDLLPLSVAGIEKRRRNLKKIFGISGAEDRELVKVAKEKGFL</sequence>
<evidence type="ECO:0000259" key="2">
    <source>
        <dbReference type="PROSITE" id="PS50110"/>
    </source>
</evidence>
<comment type="caution">
    <text evidence="3">The sequence shown here is derived from an EMBL/GenBank/DDBJ whole genome shotgun (WGS) entry which is preliminary data.</text>
</comment>
<dbReference type="PROSITE" id="PS50110">
    <property type="entry name" value="RESPONSE_REGULATORY"/>
    <property type="match status" value="1"/>
</dbReference>
<evidence type="ECO:0000256" key="1">
    <source>
        <dbReference type="PROSITE-ProRule" id="PRU00169"/>
    </source>
</evidence>
<dbReference type="Pfam" id="PF00072">
    <property type="entry name" value="Response_reg"/>
    <property type="match status" value="1"/>
</dbReference>
<reference evidence="3" key="1">
    <citation type="submission" date="2015-10" db="EMBL/GenBank/DDBJ databases">
        <title>Draft genome sequence of Salegentibacter mishustinae KCTC 12263.</title>
        <authorList>
            <person name="Lin W."/>
            <person name="Zheng Q."/>
        </authorList>
    </citation>
    <scope>NUCLEOTIDE SEQUENCE [LARGE SCALE GENOMIC DNA]</scope>
    <source>
        <strain evidence="3">KCTC 12263</strain>
    </source>
</reference>
<dbReference type="Gene3D" id="3.40.50.2300">
    <property type="match status" value="1"/>
</dbReference>
<keyword evidence="1" id="KW-0597">Phosphoprotein</keyword>
<feature type="domain" description="Response regulatory" evidence="2">
    <location>
        <begin position="6"/>
        <end position="139"/>
    </location>
</feature>
<dbReference type="GO" id="GO:0000160">
    <property type="term" value="P:phosphorelay signal transduction system"/>
    <property type="evidence" value="ECO:0007669"/>
    <property type="project" value="InterPro"/>
</dbReference>
<proteinExistence type="predicted"/>
<dbReference type="RefSeq" id="WP_057482478.1">
    <property type="nucleotide sequence ID" value="NZ_BMWR01000004.1"/>
</dbReference>
<accession>A0A0Q9Z4K2</accession>
<dbReference type="Proteomes" id="UP000051643">
    <property type="component" value="Unassembled WGS sequence"/>
</dbReference>
<evidence type="ECO:0000313" key="4">
    <source>
        <dbReference type="Proteomes" id="UP000051643"/>
    </source>
</evidence>
<organism evidence="3 4">
    <name type="scientific">Salegentibacter mishustinae</name>
    <dbReference type="NCBI Taxonomy" id="270918"/>
    <lineage>
        <taxon>Bacteria</taxon>
        <taxon>Pseudomonadati</taxon>
        <taxon>Bacteroidota</taxon>
        <taxon>Flavobacteriia</taxon>
        <taxon>Flavobacteriales</taxon>
        <taxon>Flavobacteriaceae</taxon>
        <taxon>Salegentibacter</taxon>
    </lineage>
</organism>
<dbReference type="SUPFAM" id="SSF52172">
    <property type="entry name" value="CheY-like"/>
    <property type="match status" value="1"/>
</dbReference>